<dbReference type="GO" id="GO:0016887">
    <property type="term" value="F:ATP hydrolysis activity"/>
    <property type="evidence" value="ECO:0007669"/>
    <property type="project" value="InterPro"/>
</dbReference>
<dbReference type="OrthoDB" id="2110130at2759"/>
<dbReference type="GO" id="GO:0005524">
    <property type="term" value="F:ATP binding"/>
    <property type="evidence" value="ECO:0007669"/>
    <property type="project" value="UniProtKB-KW"/>
</dbReference>
<keyword evidence="6" id="KW-0547">Nucleotide-binding</keyword>
<evidence type="ECO:0000256" key="1">
    <source>
        <dbReference type="ARBA" id="ARBA00004496"/>
    </source>
</evidence>
<dbReference type="InterPro" id="IPR027417">
    <property type="entry name" value="P-loop_NTPase"/>
</dbReference>
<dbReference type="InterPro" id="IPR011989">
    <property type="entry name" value="ARM-like"/>
</dbReference>
<dbReference type="PANTHER" id="PTHR19211">
    <property type="entry name" value="ATP-BINDING TRANSPORT PROTEIN-RELATED"/>
    <property type="match status" value="1"/>
</dbReference>
<feature type="region of interest" description="Disordered" evidence="11">
    <location>
        <begin position="1"/>
        <end position="21"/>
    </location>
</feature>
<dbReference type="CDD" id="cd03221">
    <property type="entry name" value="ABCF_EF-3"/>
    <property type="match status" value="1"/>
</dbReference>
<evidence type="ECO:0000256" key="2">
    <source>
        <dbReference type="ARBA" id="ARBA00004815"/>
    </source>
</evidence>
<evidence type="ECO:0000256" key="3">
    <source>
        <dbReference type="ARBA" id="ARBA00011054"/>
    </source>
</evidence>
<accession>A0A0M0KA25</accession>
<dbReference type="InterPro" id="IPR003593">
    <property type="entry name" value="AAA+_ATPase"/>
</dbReference>
<reference evidence="14" key="1">
    <citation type="journal article" date="2015" name="PLoS Genet.">
        <title>Genome Sequence and Transcriptome Analyses of Chrysochromulina tobin: Metabolic Tools for Enhanced Algal Fitness in the Prominent Order Prymnesiales (Haptophyceae).</title>
        <authorList>
            <person name="Hovde B.T."/>
            <person name="Deodato C.R."/>
            <person name="Hunsperger H.M."/>
            <person name="Ryken S.A."/>
            <person name="Yost W."/>
            <person name="Jha R.K."/>
            <person name="Patterson J."/>
            <person name="Monnat R.J. Jr."/>
            <person name="Barlow S.B."/>
            <person name="Starkenburg S.R."/>
            <person name="Cattolico R.A."/>
        </authorList>
    </citation>
    <scope>NUCLEOTIDE SEQUENCE</scope>
    <source>
        <strain evidence="14">CCMP291</strain>
    </source>
</reference>
<feature type="domain" description="ABC transporter" evidence="12">
    <location>
        <begin position="889"/>
        <end position="1197"/>
    </location>
</feature>
<evidence type="ECO:0000256" key="9">
    <source>
        <dbReference type="ARBA" id="ARBA00022917"/>
    </source>
</evidence>
<dbReference type="SMART" id="SM00382">
    <property type="entry name" value="AAA"/>
    <property type="match status" value="2"/>
</dbReference>
<organism evidence="13 14">
    <name type="scientific">Chrysochromulina tobinii</name>
    <dbReference type="NCBI Taxonomy" id="1460289"/>
    <lineage>
        <taxon>Eukaryota</taxon>
        <taxon>Haptista</taxon>
        <taxon>Haptophyta</taxon>
        <taxon>Prymnesiophyceae</taxon>
        <taxon>Prymnesiales</taxon>
        <taxon>Chrysochromulinaceae</taxon>
        <taxon>Chrysochromulina</taxon>
    </lineage>
</organism>
<keyword evidence="9" id="KW-0648">Protein biosynthesis</keyword>
<dbReference type="Proteomes" id="UP000037460">
    <property type="component" value="Unassembled WGS sequence"/>
</dbReference>
<dbReference type="InterPro" id="IPR016024">
    <property type="entry name" value="ARM-type_fold"/>
</dbReference>
<dbReference type="Gene3D" id="1.25.10.10">
    <property type="entry name" value="Leucine-rich Repeat Variant"/>
    <property type="match status" value="1"/>
</dbReference>
<comment type="similarity">
    <text evidence="3">Belongs to the ABC transporter superfamily. ABCF family. EF3 subfamily.</text>
</comment>
<keyword evidence="7" id="KW-0251">Elongation factor</keyword>
<dbReference type="PROSITE" id="PS00211">
    <property type="entry name" value="ABC_TRANSPORTER_1"/>
    <property type="match status" value="2"/>
</dbReference>
<comment type="subcellular location">
    <subcellularLocation>
        <location evidence="1">Cytoplasm</location>
    </subcellularLocation>
</comment>
<dbReference type="Gene3D" id="2.40.50.990">
    <property type="match status" value="1"/>
</dbReference>
<dbReference type="PROSITE" id="PS50893">
    <property type="entry name" value="ABC_TRANSPORTER_2"/>
    <property type="match status" value="2"/>
</dbReference>
<proteinExistence type="inferred from homology"/>
<feature type="domain" description="ABC transporter" evidence="12">
    <location>
        <begin position="592"/>
        <end position="800"/>
    </location>
</feature>
<comment type="caution">
    <text evidence="13">The sequence shown here is derived from an EMBL/GenBank/DDBJ whole genome shotgun (WGS) entry which is preliminary data.</text>
</comment>
<keyword evidence="4" id="KW-0963">Cytoplasm</keyword>
<dbReference type="SUPFAM" id="SSF52540">
    <property type="entry name" value="P-loop containing nucleoside triphosphate hydrolases"/>
    <property type="match status" value="2"/>
</dbReference>
<gene>
    <name evidence="13" type="ORF">Ctob_006459</name>
</gene>
<dbReference type="Pfam" id="PF24987">
    <property type="entry name" value="HEAT_EF3_N"/>
    <property type="match status" value="1"/>
</dbReference>
<keyword evidence="14" id="KW-1185">Reference proteome</keyword>
<keyword evidence="5" id="KW-0677">Repeat</keyword>
<dbReference type="AlphaFoldDB" id="A0A0M0KA25"/>
<dbReference type="PANTHER" id="PTHR19211:SF5">
    <property type="entry name" value="ELONGATION FACTOR 3A-RELATED"/>
    <property type="match status" value="1"/>
</dbReference>
<dbReference type="Pfam" id="PF00005">
    <property type="entry name" value="ABC_tran"/>
    <property type="match status" value="2"/>
</dbReference>
<evidence type="ECO:0000256" key="10">
    <source>
        <dbReference type="ARBA" id="ARBA00049360"/>
    </source>
</evidence>
<dbReference type="Pfam" id="PF24984">
    <property type="entry name" value="HEAT_EF3_GNC1"/>
    <property type="match status" value="1"/>
</dbReference>
<dbReference type="InterPro" id="IPR047038">
    <property type="entry name" value="eEF3_chromodomain-like_sf"/>
</dbReference>
<dbReference type="SUPFAM" id="SSF48371">
    <property type="entry name" value="ARM repeat"/>
    <property type="match status" value="1"/>
</dbReference>
<dbReference type="InterPro" id="IPR050611">
    <property type="entry name" value="ABCF"/>
</dbReference>
<comment type="catalytic activity">
    <reaction evidence="10">
        <text>ATP + H2O = ADP + phosphate + H(+)</text>
        <dbReference type="Rhea" id="RHEA:13065"/>
        <dbReference type="ChEBI" id="CHEBI:15377"/>
        <dbReference type="ChEBI" id="CHEBI:15378"/>
        <dbReference type="ChEBI" id="CHEBI:30616"/>
        <dbReference type="ChEBI" id="CHEBI:43474"/>
        <dbReference type="ChEBI" id="CHEBI:456216"/>
    </reaction>
</comment>
<evidence type="ECO:0000256" key="11">
    <source>
        <dbReference type="SAM" id="MobiDB-lite"/>
    </source>
</evidence>
<evidence type="ECO:0000256" key="4">
    <source>
        <dbReference type="ARBA" id="ARBA00022490"/>
    </source>
</evidence>
<evidence type="ECO:0000256" key="7">
    <source>
        <dbReference type="ARBA" id="ARBA00022768"/>
    </source>
</evidence>
<name>A0A0M0KA25_9EUKA</name>
<keyword evidence="8" id="KW-0067">ATP-binding</keyword>
<evidence type="ECO:0000256" key="8">
    <source>
        <dbReference type="ARBA" id="ARBA00022840"/>
    </source>
</evidence>
<dbReference type="Gene3D" id="3.40.50.300">
    <property type="entry name" value="P-loop containing nucleotide triphosphate hydrolases"/>
    <property type="match status" value="2"/>
</dbReference>
<dbReference type="InterPro" id="IPR017871">
    <property type="entry name" value="ABC_transporter-like_CS"/>
</dbReference>
<dbReference type="GO" id="GO:0005737">
    <property type="term" value="C:cytoplasm"/>
    <property type="evidence" value="ECO:0007669"/>
    <property type="project" value="UniProtKB-SubCell"/>
</dbReference>
<protein>
    <recommendedName>
        <fullName evidence="12">ABC transporter domain-containing protein</fullName>
    </recommendedName>
</protein>
<evidence type="ECO:0000313" key="14">
    <source>
        <dbReference type="Proteomes" id="UP000037460"/>
    </source>
</evidence>
<comment type="pathway">
    <text evidence="2">Protein biosynthesis; polypeptide chain elongation.</text>
</comment>
<sequence length="1203" mass="128782">MPAITVPTPPPPSVDSTPLGAATTPAEAINVLLDQLLASPHKSKMDTALVRALGEPLEALRTAGLKAGMRMVQVAGEAKADVLLAIFDGILDNPPADAQRAERVTGGILEIAGELGFALTEGDLGGLLSRQLPLLGHESPGIATGAARGMASALRGALRAGNATLGGEVASLLTTHLDKVKTAKTPQECREGAYGVGACIGAAGAPSLERLGVLATLVELLGASPSKTAPYAKEAATLAIEQLSCQLGPHLRADKRVADAAALGVRAMLSQLSENAIGKVLPALYDGMAAVQWRTKVECLGALATLAEHAPSAVGPRLPQAIPEVMECIANTNAKVVEAASEALPLLLQCVTNPETLKLKPFLIEAFLRPETTLECVDELLCTTFVNAMDGTSLAFIMPLLLRALNDARYELVQKAAVASGNMCGLVQSSSEVAPWVPLFEPVLRKCLEHSSPRVREAAERAIKKLIEEAPEESADLGARPTAIAAELMPKLTALLPELPAAVVAFAADSAAEYLERALGGAVKVEYFAQAPRQLEALLLPMLAPYSATAAAPLSAAALTTLCEATVGAFRLRLSEKASAMLQSADGKDYAVDVQSAILAFAGRVLLKGCDLRFERGHRYGLIGQNGVGKTTLLNRLAAKDITGFPQEIKTHYIRHEVVCAEGVTTREHMKAQAPDVDDATVIRTLETVGFPEALQVTPVTSLSGGWKMKLSIAISILKQPELLLLDEPTNHLDVNAVKWLTKHLLSLTNVTICVVSHDYEFIDDVATDVAHYDNGGIAGKPCRLVYYPMGFKSFQQLKPEIAAGLPTADNAMAKMALLAEGGSDAASDLADGMGDVSLDDSEGGSEAGGEGTILSKVDEMMASGQILPIRFPDPGKPEGIRTYRKPILTMKEICYKYPGTDKWILQDATVTVTLGSRAVLLGANGAGKSTFLKLIVGDLEMMEDDGSPDLLPPKGEAWKHHNLRVSYIAQHSLHHLEDSLDQTPMAYIQERFRHGLDREISKLKGHALTDEEKEEMKEIGQVAAIVGRQMRGKALWYEIEKTGRKKMDTQWVPLEELENPRGLFRAYTKKLIVDFDEKQKALDSGMAIRPITSTEILAHLDDFGIHSELAHGKVKQMSGGQRQRLVICAAFWSKPHLIALDEPTNYLDNDTLAALTQALKNFKGAVITVSHNQAFVAEIANEKWIVEDGKITCVQLRDAKAR</sequence>
<dbReference type="EMBL" id="JWZX01000926">
    <property type="protein sequence ID" value="KOO35268.1"/>
    <property type="molecule type" value="Genomic_DNA"/>
</dbReference>
<dbReference type="InterPro" id="IPR003439">
    <property type="entry name" value="ABC_transporter-like_ATP-bd"/>
</dbReference>
<evidence type="ECO:0000256" key="6">
    <source>
        <dbReference type="ARBA" id="ARBA00022741"/>
    </source>
</evidence>
<evidence type="ECO:0000256" key="5">
    <source>
        <dbReference type="ARBA" id="ARBA00022737"/>
    </source>
</evidence>
<evidence type="ECO:0000313" key="13">
    <source>
        <dbReference type="EMBL" id="KOO35268.1"/>
    </source>
</evidence>
<evidence type="ECO:0000259" key="12">
    <source>
        <dbReference type="PROSITE" id="PS50893"/>
    </source>
</evidence>